<evidence type="ECO:0000313" key="3">
    <source>
        <dbReference type="Proteomes" id="UP000824087"/>
    </source>
</evidence>
<dbReference type="Proteomes" id="UP000824087">
    <property type="component" value="Unassembled WGS sequence"/>
</dbReference>
<keyword evidence="1" id="KW-1133">Transmembrane helix</keyword>
<keyword evidence="1" id="KW-0472">Membrane</keyword>
<proteinExistence type="predicted"/>
<reference evidence="2" key="1">
    <citation type="submission" date="2020-10" db="EMBL/GenBank/DDBJ databases">
        <authorList>
            <person name="Gilroy R."/>
        </authorList>
    </citation>
    <scope>NUCLEOTIDE SEQUENCE</scope>
    <source>
        <strain evidence="2">CHK197-8231</strain>
    </source>
</reference>
<protein>
    <submittedName>
        <fullName evidence="2">DUF2752 domain-containing protein</fullName>
    </submittedName>
</protein>
<keyword evidence="1" id="KW-0812">Transmembrane</keyword>
<gene>
    <name evidence="2" type="ORF">IAD49_05800</name>
</gene>
<accession>A0A9D1L2Z4</accession>
<evidence type="ECO:0000256" key="1">
    <source>
        <dbReference type="SAM" id="Phobius"/>
    </source>
</evidence>
<dbReference type="Pfam" id="PF10825">
    <property type="entry name" value="DUF2752"/>
    <property type="match status" value="1"/>
</dbReference>
<sequence length="137" mass="16125">MKLTTRKEKLIFTFLISGILVLLLFFYLFLNHTYGFSIPCIFHEITGLYCPGCGITRTFFSLLELDIVQAFHYNAFVVCLIPIFVIYFGGQLYGWIYDKKIKIFPNWFWYVLLIIAILFGILRNFDCFSFLQPTIIS</sequence>
<dbReference type="AlphaFoldDB" id="A0A9D1L2Z4"/>
<reference evidence="2" key="2">
    <citation type="journal article" date="2021" name="PeerJ">
        <title>Extensive microbial diversity within the chicken gut microbiome revealed by metagenomics and culture.</title>
        <authorList>
            <person name="Gilroy R."/>
            <person name="Ravi A."/>
            <person name="Getino M."/>
            <person name="Pursley I."/>
            <person name="Horton D.L."/>
            <person name="Alikhan N.F."/>
            <person name="Baker D."/>
            <person name="Gharbi K."/>
            <person name="Hall N."/>
            <person name="Watson M."/>
            <person name="Adriaenssens E.M."/>
            <person name="Foster-Nyarko E."/>
            <person name="Jarju S."/>
            <person name="Secka A."/>
            <person name="Antonio M."/>
            <person name="Oren A."/>
            <person name="Chaudhuri R.R."/>
            <person name="La Ragione R."/>
            <person name="Hildebrand F."/>
            <person name="Pallen M.J."/>
        </authorList>
    </citation>
    <scope>NUCLEOTIDE SEQUENCE</scope>
    <source>
        <strain evidence="2">CHK197-8231</strain>
    </source>
</reference>
<dbReference type="InterPro" id="IPR021215">
    <property type="entry name" value="DUF2752"/>
</dbReference>
<organism evidence="2 3">
    <name type="scientific">Candidatus Fimihabitans intestinipullorum</name>
    <dbReference type="NCBI Taxonomy" id="2840820"/>
    <lineage>
        <taxon>Bacteria</taxon>
        <taxon>Bacillati</taxon>
        <taxon>Mycoplasmatota</taxon>
        <taxon>Mycoplasmatota incertae sedis</taxon>
        <taxon>Candidatus Fimihabitans</taxon>
    </lineage>
</organism>
<evidence type="ECO:0000313" key="2">
    <source>
        <dbReference type="EMBL" id="HIU23079.1"/>
    </source>
</evidence>
<comment type="caution">
    <text evidence="2">The sequence shown here is derived from an EMBL/GenBank/DDBJ whole genome shotgun (WGS) entry which is preliminary data.</text>
</comment>
<feature type="transmembrane region" description="Helical" evidence="1">
    <location>
        <begin position="12"/>
        <end position="30"/>
    </location>
</feature>
<dbReference type="EMBL" id="DVML01000034">
    <property type="protein sequence ID" value="HIU23079.1"/>
    <property type="molecule type" value="Genomic_DNA"/>
</dbReference>
<name>A0A9D1L2Z4_9BACT</name>
<feature type="transmembrane region" description="Helical" evidence="1">
    <location>
        <begin position="107"/>
        <end position="125"/>
    </location>
</feature>
<feature type="transmembrane region" description="Helical" evidence="1">
    <location>
        <begin position="71"/>
        <end position="95"/>
    </location>
</feature>